<reference evidence="1 2" key="1">
    <citation type="submission" date="2020-05" db="EMBL/GenBank/DDBJ databases">
        <title>Bremerella alba sp. nov., a novel planctomycete isolated from the surface of the macroalga Fucus spiralis.</title>
        <authorList>
            <person name="Godinho O."/>
            <person name="Botelho R."/>
            <person name="Albuquerque L."/>
            <person name="Wiegand S."/>
            <person name="Da Costa M.S."/>
            <person name="Lobo-Da-Cunha A."/>
            <person name="Jogler C."/>
            <person name="Lage O.M."/>
        </authorList>
    </citation>
    <scope>NUCLEOTIDE SEQUENCE [LARGE SCALE GENOMIC DNA]</scope>
    <source>
        <strain evidence="1 2">FF15</strain>
    </source>
</reference>
<gene>
    <name evidence="1" type="ORF">HOV93_36730</name>
</gene>
<dbReference type="AlphaFoldDB" id="A0A7V9A8N8"/>
<evidence type="ECO:0008006" key="3">
    <source>
        <dbReference type="Google" id="ProtNLM"/>
    </source>
</evidence>
<dbReference type="Proteomes" id="UP000551616">
    <property type="component" value="Unassembled WGS sequence"/>
</dbReference>
<organism evidence="1 2">
    <name type="scientific">Bremerella alba</name>
    <dbReference type="NCBI Taxonomy" id="980252"/>
    <lineage>
        <taxon>Bacteria</taxon>
        <taxon>Pseudomonadati</taxon>
        <taxon>Planctomycetota</taxon>
        <taxon>Planctomycetia</taxon>
        <taxon>Pirellulales</taxon>
        <taxon>Pirellulaceae</taxon>
        <taxon>Bremerella</taxon>
    </lineage>
</organism>
<comment type="caution">
    <text evidence="1">The sequence shown here is derived from an EMBL/GenBank/DDBJ whole genome shotgun (WGS) entry which is preliminary data.</text>
</comment>
<protein>
    <recommendedName>
        <fullName evidence="3">DUF1569 domain-containing protein</fullName>
    </recommendedName>
</protein>
<evidence type="ECO:0000313" key="2">
    <source>
        <dbReference type="Proteomes" id="UP000551616"/>
    </source>
</evidence>
<proteinExistence type="predicted"/>
<dbReference type="Pfam" id="PF07606">
    <property type="entry name" value="DUF1569"/>
    <property type="match status" value="1"/>
</dbReference>
<evidence type="ECO:0000313" key="1">
    <source>
        <dbReference type="EMBL" id="MBA2116483.1"/>
    </source>
</evidence>
<name>A0A7V9A8N8_9BACT</name>
<dbReference type="InterPro" id="IPR034660">
    <property type="entry name" value="DinB/YfiT-like"/>
</dbReference>
<dbReference type="Gene3D" id="1.20.120.450">
    <property type="entry name" value="dinb family like domain"/>
    <property type="match status" value="1"/>
</dbReference>
<dbReference type="EMBL" id="JABRWO010000010">
    <property type="protein sequence ID" value="MBA2116483.1"/>
    <property type="molecule type" value="Genomic_DNA"/>
</dbReference>
<keyword evidence="2" id="KW-1185">Reference proteome</keyword>
<sequence length="168" mass="18985">MALQSSGSTNATSPLRELTFSTLDEAVVDARRLLDTGYIRNGNWDLGQICWHIRTVQDRSIDGYPWYFGMFAFLRPIVRRTLLPKVLSGDSPRGVPTAPMFVPANELRDDEEVAALESSVERFLQHQGSFYPHPGFGSLDREMLHRVHAAHAAHHLRFLQVPSDDSVR</sequence>
<dbReference type="RefSeq" id="WP_207397889.1">
    <property type="nucleotide sequence ID" value="NZ_JABRWO010000010.1"/>
</dbReference>
<accession>A0A7V9A8N8</accession>
<dbReference type="InterPro" id="IPR011463">
    <property type="entry name" value="DUF1569"/>
</dbReference>